<gene>
    <name evidence="1" type="ORF">AB205_0028410</name>
</gene>
<proteinExistence type="predicted"/>
<accession>A0A2G9S6T3</accession>
<name>A0A2G9S6T3_AQUCT</name>
<protein>
    <submittedName>
        <fullName evidence="1">Uncharacterized protein</fullName>
    </submittedName>
</protein>
<dbReference type="EMBL" id="KV926341">
    <property type="protein sequence ID" value="PIO35171.1"/>
    <property type="molecule type" value="Genomic_DNA"/>
</dbReference>
<organism evidence="1">
    <name type="scientific">Aquarana catesbeiana</name>
    <name type="common">American bullfrog</name>
    <name type="synonym">Rana catesbeiana</name>
    <dbReference type="NCBI Taxonomy" id="8400"/>
    <lineage>
        <taxon>Eukaryota</taxon>
        <taxon>Metazoa</taxon>
        <taxon>Chordata</taxon>
        <taxon>Craniata</taxon>
        <taxon>Vertebrata</taxon>
        <taxon>Euteleostomi</taxon>
        <taxon>Amphibia</taxon>
        <taxon>Batrachia</taxon>
        <taxon>Anura</taxon>
        <taxon>Neobatrachia</taxon>
        <taxon>Ranoidea</taxon>
        <taxon>Ranidae</taxon>
        <taxon>Aquarana</taxon>
    </lineage>
</organism>
<evidence type="ECO:0000313" key="1">
    <source>
        <dbReference type="EMBL" id="PIO35171.1"/>
    </source>
</evidence>
<dbReference type="AlphaFoldDB" id="A0A2G9S6T3"/>
<sequence>MLKILLCSQIRMGVRNPGGLRNVSCLSEEIAEFLIYYGVLFGRVEKFSRGDFHE</sequence>
<reference evidence="1" key="1">
    <citation type="submission" date="2017-08" db="EMBL/GenBank/DDBJ databases">
        <title>Assembly of the North American Bullfrog Genome.</title>
        <authorList>
            <person name="Warren R.L."/>
            <person name="Vandervalk B.P."/>
            <person name="Kucuk E."/>
            <person name="Birol I."/>
            <person name="Helbing C."/>
            <person name="Pandoh P."/>
            <person name="Behsaz B."/>
            <person name="Mohamadi H."/>
            <person name="Chu J."/>
            <person name="Jackman S."/>
            <person name="Hammond S.A."/>
            <person name="Veldhoen N."/>
            <person name="Kirk H."/>
            <person name="Zhao Y."/>
            <person name="Coope R."/>
            <person name="Pleasance S."/>
            <person name="Moore R."/>
            <person name="Holt R."/>
        </authorList>
    </citation>
    <scope>NUCLEOTIDE SEQUENCE</scope>
    <source>
        <strain evidence="1">Bruno</strain>
        <tissue evidence="1">Liver</tissue>
    </source>
</reference>